<sequence length="66" mass="7509">METLIIHPKNEEQATALKAVMKALEIDFETEESPYNPEFVNKVLKGVNARKAGKPGQKIEIQDIWK</sequence>
<evidence type="ECO:0000313" key="2">
    <source>
        <dbReference type="Proteomes" id="UP000274046"/>
    </source>
</evidence>
<dbReference type="AlphaFoldDB" id="A0A3N0BWH0"/>
<reference evidence="1 2" key="1">
    <citation type="submission" date="2018-10" db="EMBL/GenBank/DDBJ databases">
        <title>Genome sequencing of Pedobacter jejuensis TNB23.</title>
        <authorList>
            <person name="Cho Y.-J."/>
            <person name="Cho A."/>
            <person name="Kim O.-S."/>
        </authorList>
    </citation>
    <scope>NUCLEOTIDE SEQUENCE [LARGE SCALE GENOMIC DNA]</scope>
    <source>
        <strain evidence="1 2">TNB23</strain>
    </source>
</reference>
<evidence type="ECO:0000313" key="1">
    <source>
        <dbReference type="EMBL" id="RNL54059.1"/>
    </source>
</evidence>
<dbReference type="InterPro" id="IPR020271">
    <property type="entry name" value="Uncharacterised_MJ1172"/>
</dbReference>
<protein>
    <submittedName>
        <fullName evidence="1">Uncharacterized protein</fullName>
    </submittedName>
</protein>
<name>A0A3N0BWH0_9SPHI</name>
<dbReference type="EMBL" id="RBEE01000012">
    <property type="protein sequence ID" value="RNL54059.1"/>
    <property type="molecule type" value="Genomic_DNA"/>
</dbReference>
<dbReference type="Proteomes" id="UP000274046">
    <property type="component" value="Unassembled WGS sequence"/>
</dbReference>
<dbReference type="OrthoDB" id="827255at2"/>
<dbReference type="RefSeq" id="WP_123205383.1">
    <property type="nucleotide sequence ID" value="NZ_RBEE01000012.1"/>
</dbReference>
<organism evidence="1 2">
    <name type="scientific">Pedobacter jejuensis</name>
    <dbReference type="NCBI Taxonomy" id="1268550"/>
    <lineage>
        <taxon>Bacteria</taxon>
        <taxon>Pseudomonadati</taxon>
        <taxon>Bacteroidota</taxon>
        <taxon>Sphingobacteriia</taxon>
        <taxon>Sphingobacteriales</taxon>
        <taxon>Sphingobacteriaceae</taxon>
        <taxon>Pedobacter</taxon>
    </lineage>
</organism>
<accession>A0A3N0BWH0</accession>
<proteinExistence type="predicted"/>
<keyword evidence="2" id="KW-1185">Reference proteome</keyword>
<dbReference type="Pfam" id="PF10884">
    <property type="entry name" value="DUF2683"/>
    <property type="match status" value="1"/>
</dbReference>
<comment type="caution">
    <text evidence="1">The sequence shown here is derived from an EMBL/GenBank/DDBJ whole genome shotgun (WGS) entry which is preliminary data.</text>
</comment>
<gene>
    <name evidence="1" type="ORF">D7004_08135</name>
</gene>